<reference evidence="1 2" key="1">
    <citation type="submission" date="2019-02" db="EMBL/GenBank/DDBJ databases">
        <title>Deep-cultivation of Planctomycetes and their phenomic and genomic characterization uncovers novel biology.</title>
        <authorList>
            <person name="Wiegand S."/>
            <person name="Jogler M."/>
            <person name="Boedeker C."/>
            <person name="Pinto D."/>
            <person name="Vollmers J."/>
            <person name="Rivas-Marin E."/>
            <person name="Kohn T."/>
            <person name="Peeters S.H."/>
            <person name="Heuer A."/>
            <person name="Rast P."/>
            <person name="Oberbeckmann S."/>
            <person name="Bunk B."/>
            <person name="Jeske O."/>
            <person name="Meyerdierks A."/>
            <person name="Storesund J.E."/>
            <person name="Kallscheuer N."/>
            <person name="Luecker S."/>
            <person name="Lage O.M."/>
            <person name="Pohl T."/>
            <person name="Merkel B.J."/>
            <person name="Hornburger P."/>
            <person name="Mueller R.-W."/>
            <person name="Bruemmer F."/>
            <person name="Labrenz M."/>
            <person name="Spormann A.M."/>
            <person name="Op den Camp H."/>
            <person name="Overmann J."/>
            <person name="Amann R."/>
            <person name="Jetten M.S.M."/>
            <person name="Mascher T."/>
            <person name="Medema M.H."/>
            <person name="Devos D.P."/>
            <person name="Kaster A.-K."/>
            <person name="Ovreas L."/>
            <person name="Rohde M."/>
            <person name="Galperin M.Y."/>
            <person name="Jogler C."/>
        </authorList>
    </citation>
    <scope>NUCLEOTIDE SEQUENCE [LARGE SCALE GENOMIC DNA]</scope>
    <source>
        <strain evidence="1 2">Poly30</strain>
    </source>
</reference>
<dbReference type="AlphaFoldDB" id="A0A518ET84"/>
<dbReference type="Proteomes" id="UP000320390">
    <property type="component" value="Chromosome"/>
</dbReference>
<dbReference type="EMBL" id="CP036434">
    <property type="protein sequence ID" value="QDV07282.1"/>
    <property type="molecule type" value="Genomic_DNA"/>
</dbReference>
<protein>
    <submittedName>
        <fullName evidence="1">Uncharacterized protein</fullName>
    </submittedName>
</protein>
<gene>
    <name evidence="1" type="ORF">Poly30_28040</name>
</gene>
<evidence type="ECO:0000313" key="2">
    <source>
        <dbReference type="Proteomes" id="UP000320390"/>
    </source>
</evidence>
<organism evidence="1 2">
    <name type="scientific">Saltatorellus ferox</name>
    <dbReference type="NCBI Taxonomy" id="2528018"/>
    <lineage>
        <taxon>Bacteria</taxon>
        <taxon>Pseudomonadati</taxon>
        <taxon>Planctomycetota</taxon>
        <taxon>Planctomycetia</taxon>
        <taxon>Planctomycetia incertae sedis</taxon>
        <taxon>Saltatorellus</taxon>
    </lineage>
</organism>
<keyword evidence="2" id="KW-1185">Reference proteome</keyword>
<dbReference type="RefSeq" id="WP_145198199.1">
    <property type="nucleotide sequence ID" value="NZ_CP036434.1"/>
</dbReference>
<accession>A0A518ET84</accession>
<evidence type="ECO:0000313" key="1">
    <source>
        <dbReference type="EMBL" id="QDV07282.1"/>
    </source>
</evidence>
<proteinExistence type="predicted"/>
<name>A0A518ET84_9BACT</name>
<sequence>MPSKKYRLTKNLDPFKEELPKRLSDHVWVKEGNAHQQIELTAAPGPLEKATALSLLRSIQTGMELEVPDEKTETAAKGLVDAVNQAIVKSGFGDAYHAAVGDSFPVGRLWISRPGRIFAHVVERQFQGRFVVYDSIPADPVSYVELGVHASLQVLAETPYAVHPELPQHSDGQPEWLGERTVYGLNRAFDPKYMSSWLAVGLSADAVDDVEAALDEWARQVKVEDGPDDAVARMLHDGALEALATGDPQADWGISVSRSRWVRWASGTGGPSVPLSEDLMTVSLFKAGKVVVVESPESTEIWRPLGVVLEVG</sequence>